<dbReference type="STRING" id="582692.SAMN05720606_101342"/>
<keyword evidence="2" id="KW-1185">Reference proteome</keyword>
<accession>A0A1G5BEX4</accession>
<dbReference type="AlphaFoldDB" id="A0A1G5BEX4"/>
<dbReference type="RefSeq" id="WP_090915301.1">
    <property type="nucleotide sequence ID" value="NZ_FMVM01000001.1"/>
</dbReference>
<name>A0A1G5BEX4_9BACL</name>
<sequence>MARLLVLSLAETTSDPTKGYAVIARNIDNNSWVIIPTLPKELLRIEEEYAWDIFAVTEVEIRRVLNLRSDIYEVEVENYLPKMIAPPIKSVLERIKVLNELSSDTITELSESTSWVGILKNPRISNLTFSPRKENELGYDRELTFYWECRLDFSDIIGSKWKYKVAPGVAVKDMRFKAYWRDILLTRQEQFRESIYKWIEYMILNNTYLLIEFYPNDYYGQIAVISGVFSLKID</sequence>
<reference evidence="2" key="1">
    <citation type="submission" date="2016-10" db="EMBL/GenBank/DDBJ databases">
        <authorList>
            <person name="Varghese N."/>
            <person name="Submissions S."/>
        </authorList>
    </citation>
    <scope>NUCLEOTIDE SEQUENCE [LARGE SCALE GENOMIC DNA]</scope>
    <source>
        <strain evidence="2">BL9</strain>
    </source>
</reference>
<proteinExistence type="predicted"/>
<dbReference type="Proteomes" id="UP000198538">
    <property type="component" value="Unassembled WGS sequence"/>
</dbReference>
<gene>
    <name evidence="1" type="ORF">SAMN05720606_101342</name>
</gene>
<dbReference type="EMBL" id="FMVM01000001">
    <property type="protein sequence ID" value="SCX88604.1"/>
    <property type="molecule type" value="Genomic_DNA"/>
</dbReference>
<protein>
    <submittedName>
        <fullName evidence="1">Uncharacterized protein</fullName>
    </submittedName>
</protein>
<organism evidence="1 2">
    <name type="scientific">Paenibacillus polysaccharolyticus</name>
    <dbReference type="NCBI Taxonomy" id="582692"/>
    <lineage>
        <taxon>Bacteria</taxon>
        <taxon>Bacillati</taxon>
        <taxon>Bacillota</taxon>
        <taxon>Bacilli</taxon>
        <taxon>Bacillales</taxon>
        <taxon>Paenibacillaceae</taxon>
        <taxon>Paenibacillus</taxon>
    </lineage>
</organism>
<evidence type="ECO:0000313" key="1">
    <source>
        <dbReference type="EMBL" id="SCX88604.1"/>
    </source>
</evidence>
<evidence type="ECO:0000313" key="2">
    <source>
        <dbReference type="Proteomes" id="UP000198538"/>
    </source>
</evidence>